<dbReference type="InterPro" id="IPR016473">
    <property type="entry name" value="dCMP_deaminase"/>
</dbReference>
<dbReference type="InterPro" id="IPR016192">
    <property type="entry name" value="APOBEC/CMP_deaminase_Zn-bd"/>
</dbReference>
<dbReference type="InterPro" id="IPR015517">
    <property type="entry name" value="dCMP_deaminase-rel"/>
</dbReference>
<dbReference type="Proteomes" id="UP000291831">
    <property type="component" value="Unassembled WGS sequence"/>
</dbReference>
<dbReference type="Gene3D" id="3.40.140.10">
    <property type="entry name" value="Cytidine Deaminase, domain 2"/>
    <property type="match status" value="1"/>
</dbReference>
<reference evidence="8" key="1">
    <citation type="submission" date="2019-01" db="EMBL/GenBank/DDBJ databases">
        <title>Anaerobic oxidation of ethane by archaea from a marine hydrocarbon seep.</title>
        <authorList>
            <person name="Musat F."/>
        </authorList>
    </citation>
    <scope>NUCLEOTIDE SEQUENCE [LARGE SCALE GENOMIC DNA]</scope>
</reference>
<dbReference type="InterPro" id="IPR002125">
    <property type="entry name" value="CMP_dCMP_dom"/>
</dbReference>
<evidence type="ECO:0000256" key="5">
    <source>
        <dbReference type="ARBA" id="ARBA00022833"/>
    </source>
</evidence>
<dbReference type="EC" id="3.5.4.12" evidence="7"/>
<name>A0A8B3RZL5_9EURY</name>
<dbReference type="PANTHER" id="PTHR11086">
    <property type="entry name" value="DEOXYCYTIDYLATE DEAMINASE-RELATED"/>
    <property type="match status" value="1"/>
</dbReference>
<evidence type="ECO:0000256" key="4">
    <source>
        <dbReference type="ARBA" id="ARBA00022801"/>
    </source>
</evidence>
<dbReference type="AlphaFoldDB" id="A0A8B3RZL5"/>
<sequence>MGKTLYFDSEMLDIIKMKIDKDVKMRPSTDEYFMEIARVVAHRSTCLRNKVGAVIVRDKRILSTGYNGAPHNMEHCLDIGCMRDQQNIASGTRHEVCRAVHAEQNAIIQSALHGISIKDATIYCTHQPCILCAKMLINAHIKRVVFEESYPDREAINFFNMAAVEVVQLESKIEEK</sequence>
<comment type="similarity">
    <text evidence="2">Belongs to the cytidine and deoxycytidylate deaminase family.</text>
</comment>
<evidence type="ECO:0000256" key="3">
    <source>
        <dbReference type="ARBA" id="ARBA00022723"/>
    </source>
</evidence>
<dbReference type="EMBL" id="RPGO01000040">
    <property type="protein sequence ID" value="RZB28703.1"/>
    <property type="molecule type" value="Genomic_DNA"/>
</dbReference>
<dbReference type="Pfam" id="PF00383">
    <property type="entry name" value="dCMP_cyt_deam_1"/>
    <property type="match status" value="1"/>
</dbReference>
<protein>
    <submittedName>
        <fullName evidence="7">dCMP deaminase</fullName>
        <ecNumber evidence="7">3.5.4.12</ecNumber>
    </submittedName>
</protein>
<dbReference type="PROSITE" id="PS51747">
    <property type="entry name" value="CYT_DCMP_DEAMINASES_2"/>
    <property type="match status" value="1"/>
</dbReference>
<evidence type="ECO:0000313" key="7">
    <source>
        <dbReference type="EMBL" id="RZB28703.1"/>
    </source>
</evidence>
<keyword evidence="5" id="KW-0862">Zinc</keyword>
<evidence type="ECO:0000256" key="2">
    <source>
        <dbReference type="ARBA" id="ARBA00006576"/>
    </source>
</evidence>
<comment type="cofactor">
    <cofactor evidence="1">
        <name>Zn(2+)</name>
        <dbReference type="ChEBI" id="CHEBI:29105"/>
    </cofactor>
</comment>
<dbReference type="CDD" id="cd01286">
    <property type="entry name" value="deoxycytidylate_deaminase"/>
    <property type="match status" value="1"/>
</dbReference>
<dbReference type="GO" id="GO:0006220">
    <property type="term" value="P:pyrimidine nucleotide metabolic process"/>
    <property type="evidence" value="ECO:0007669"/>
    <property type="project" value="InterPro"/>
</dbReference>
<dbReference type="PIRSF" id="PIRSF006019">
    <property type="entry name" value="dCMP_deaminase"/>
    <property type="match status" value="1"/>
</dbReference>
<organism evidence="7 8">
    <name type="scientific">Candidatus Argoarchaeum ethanivorans</name>
    <dbReference type="NCBI Taxonomy" id="2608793"/>
    <lineage>
        <taxon>Archaea</taxon>
        <taxon>Methanobacteriati</taxon>
        <taxon>Methanobacteriota</taxon>
        <taxon>Stenosarchaea group</taxon>
        <taxon>Methanomicrobia</taxon>
        <taxon>Methanosarcinales</taxon>
        <taxon>Methanosarcinales incertae sedis</taxon>
        <taxon>GOM Arc I cluster</taxon>
        <taxon>Candidatus Argoarchaeum</taxon>
    </lineage>
</organism>
<evidence type="ECO:0000259" key="6">
    <source>
        <dbReference type="PROSITE" id="PS51747"/>
    </source>
</evidence>
<proteinExistence type="inferred from homology"/>
<dbReference type="PANTHER" id="PTHR11086:SF18">
    <property type="entry name" value="DEOXYCYTIDYLATE DEAMINASE"/>
    <property type="match status" value="1"/>
</dbReference>
<keyword evidence="4 7" id="KW-0378">Hydrolase</keyword>
<evidence type="ECO:0000256" key="1">
    <source>
        <dbReference type="ARBA" id="ARBA00001947"/>
    </source>
</evidence>
<comment type="caution">
    <text evidence="7">The sequence shown here is derived from an EMBL/GenBank/DDBJ whole genome shotgun (WGS) entry which is preliminary data.</text>
</comment>
<dbReference type="InterPro" id="IPR035105">
    <property type="entry name" value="Deoxycytidylate_deaminase_dom"/>
</dbReference>
<dbReference type="GO" id="GO:0008270">
    <property type="term" value="F:zinc ion binding"/>
    <property type="evidence" value="ECO:0007669"/>
    <property type="project" value="InterPro"/>
</dbReference>
<dbReference type="SUPFAM" id="SSF53927">
    <property type="entry name" value="Cytidine deaminase-like"/>
    <property type="match status" value="1"/>
</dbReference>
<keyword evidence="3" id="KW-0479">Metal-binding</keyword>
<dbReference type="PROSITE" id="PS00903">
    <property type="entry name" value="CYT_DCMP_DEAMINASES_1"/>
    <property type="match status" value="1"/>
</dbReference>
<accession>A0A8B3RZL5</accession>
<feature type="domain" description="CMP/dCMP-type deaminase" evidence="6">
    <location>
        <begin position="28"/>
        <end position="159"/>
    </location>
</feature>
<dbReference type="GO" id="GO:0004132">
    <property type="term" value="F:dCMP deaminase activity"/>
    <property type="evidence" value="ECO:0007669"/>
    <property type="project" value="UniProtKB-EC"/>
</dbReference>
<dbReference type="GO" id="GO:0005737">
    <property type="term" value="C:cytoplasm"/>
    <property type="evidence" value="ECO:0007669"/>
    <property type="project" value="TreeGrafter"/>
</dbReference>
<evidence type="ECO:0000313" key="8">
    <source>
        <dbReference type="Proteomes" id="UP000291831"/>
    </source>
</evidence>
<gene>
    <name evidence="7" type="ORF">AEth_01963</name>
</gene>
<dbReference type="InterPro" id="IPR016193">
    <property type="entry name" value="Cytidine_deaminase-like"/>
</dbReference>